<proteinExistence type="predicted"/>
<keyword evidence="1" id="KW-0812">Transmembrane</keyword>
<protein>
    <submittedName>
        <fullName evidence="2">Uncharacterized protein</fullName>
    </submittedName>
</protein>
<sequence>MSSTAIDGKMNARELGNDQFKKRLFTKESHRSRPDQVNKPLIALVTLFFLCVGYVMPAENFEYLQRTISRTLEVLTGNGSPPSFLFLYEYGREPIITALYHWQKAVADAFPARTSVPQAKATVQRWKDMDQETEVMAMANSCCNKTVFPSLEVFNNSAKTVSLNSIDNILLRLTEPIEHPMRFYYAYQRAQGELSSRSDVQHWLFSVFLKIALAACLFGMKSYVYAPLKSTMFFRLIVKLHELGHPAHWLFKVLSAILSNQ</sequence>
<evidence type="ECO:0000313" key="2">
    <source>
        <dbReference type="EMBL" id="KAG9193647.1"/>
    </source>
</evidence>
<dbReference type="EMBL" id="JAANER010000002">
    <property type="protein sequence ID" value="KAG9193647.1"/>
    <property type="molecule type" value="Genomic_DNA"/>
</dbReference>
<feature type="transmembrane region" description="Helical" evidence="1">
    <location>
        <begin position="203"/>
        <end position="226"/>
    </location>
</feature>
<dbReference type="AlphaFoldDB" id="A0AAD4IF44"/>
<keyword evidence="1" id="KW-1133">Transmembrane helix</keyword>
<reference evidence="2" key="1">
    <citation type="submission" date="2021-07" db="EMBL/GenBank/DDBJ databases">
        <title>Genome Resource of American Ginseng Black Spot Pathogen Alternaria panax.</title>
        <authorList>
            <person name="Qiu C."/>
            <person name="Wang W."/>
            <person name="Liu Z."/>
        </authorList>
    </citation>
    <scope>NUCLEOTIDE SEQUENCE</scope>
    <source>
        <strain evidence="2">BNCC115425</strain>
    </source>
</reference>
<gene>
    <name evidence="2" type="ORF">G6011_03682</name>
</gene>
<evidence type="ECO:0000256" key="1">
    <source>
        <dbReference type="SAM" id="Phobius"/>
    </source>
</evidence>
<accession>A0AAD4IF44</accession>
<keyword evidence="3" id="KW-1185">Reference proteome</keyword>
<evidence type="ECO:0000313" key="3">
    <source>
        <dbReference type="Proteomes" id="UP001199106"/>
    </source>
</evidence>
<dbReference type="Proteomes" id="UP001199106">
    <property type="component" value="Unassembled WGS sequence"/>
</dbReference>
<comment type="caution">
    <text evidence="2">The sequence shown here is derived from an EMBL/GenBank/DDBJ whole genome shotgun (WGS) entry which is preliminary data.</text>
</comment>
<feature type="transmembrane region" description="Helical" evidence="1">
    <location>
        <begin position="37"/>
        <end position="56"/>
    </location>
</feature>
<name>A0AAD4IF44_9PLEO</name>
<keyword evidence="1" id="KW-0472">Membrane</keyword>
<organism evidence="2 3">
    <name type="scientific">Alternaria panax</name>
    <dbReference type="NCBI Taxonomy" id="48097"/>
    <lineage>
        <taxon>Eukaryota</taxon>
        <taxon>Fungi</taxon>
        <taxon>Dikarya</taxon>
        <taxon>Ascomycota</taxon>
        <taxon>Pezizomycotina</taxon>
        <taxon>Dothideomycetes</taxon>
        <taxon>Pleosporomycetidae</taxon>
        <taxon>Pleosporales</taxon>
        <taxon>Pleosporineae</taxon>
        <taxon>Pleosporaceae</taxon>
        <taxon>Alternaria</taxon>
        <taxon>Alternaria sect. Panax</taxon>
    </lineage>
</organism>